<keyword evidence="9" id="KW-0175">Coiled coil</keyword>
<organism evidence="12 13">
    <name type="scientific">Microcaecilia unicolor</name>
    <dbReference type="NCBI Taxonomy" id="1415580"/>
    <lineage>
        <taxon>Eukaryota</taxon>
        <taxon>Metazoa</taxon>
        <taxon>Chordata</taxon>
        <taxon>Craniata</taxon>
        <taxon>Vertebrata</taxon>
        <taxon>Euteleostomi</taxon>
        <taxon>Amphibia</taxon>
        <taxon>Gymnophiona</taxon>
        <taxon>Siphonopidae</taxon>
        <taxon>Microcaecilia</taxon>
    </lineage>
</organism>
<sequence length="137" mass="16711">MNRKEILLLSGLATFVLLTILQEGEGAALGSPKTDAEKTKPNPKKNIFLQDSEASNFLKRRSKRSPRSRDEVNAENRQRQAADERRREYYEEQRNEYENYAEEQHDEHQERNREHTEQWRQWHYNNMYPSYLYHRYY</sequence>
<name>A0A6P7Z827_9AMPH</name>
<evidence type="ECO:0000256" key="4">
    <source>
        <dbReference type="ARBA" id="ARBA00013765"/>
    </source>
</evidence>
<evidence type="ECO:0000256" key="6">
    <source>
        <dbReference type="ARBA" id="ARBA00022530"/>
    </source>
</evidence>
<dbReference type="InterPro" id="IPR031386">
    <property type="entry name" value="UCMA"/>
</dbReference>
<feature type="signal peptide" evidence="11">
    <location>
        <begin position="1"/>
        <end position="26"/>
    </location>
</feature>
<dbReference type="GO" id="GO:0045667">
    <property type="term" value="P:regulation of osteoblast differentiation"/>
    <property type="evidence" value="ECO:0007669"/>
    <property type="project" value="InterPro"/>
</dbReference>
<evidence type="ECO:0000256" key="10">
    <source>
        <dbReference type="SAM" id="MobiDB-lite"/>
    </source>
</evidence>
<evidence type="ECO:0000256" key="7">
    <source>
        <dbReference type="ARBA" id="ARBA00022641"/>
    </source>
</evidence>
<keyword evidence="7" id="KW-0765">Sulfation</keyword>
<dbReference type="Proteomes" id="UP000515156">
    <property type="component" value="Chromosome 10"/>
</dbReference>
<evidence type="ECO:0000256" key="11">
    <source>
        <dbReference type="SAM" id="SignalP"/>
    </source>
</evidence>
<proteinExistence type="inferred from homology"/>
<dbReference type="KEGG" id="muo:115478400"/>
<accession>A0A6P7Z827</accession>
<comment type="similarity">
    <text evidence="3">Belongs to the UCMA family.</text>
</comment>
<feature type="region of interest" description="Disordered" evidence="10">
    <location>
        <begin position="26"/>
        <end position="112"/>
    </location>
</feature>
<evidence type="ECO:0000313" key="14">
    <source>
        <dbReference type="RefSeq" id="XP_030072570.1"/>
    </source>
</evidence>
<dbReference type="Pfam" id="PF17085">
    <property type="entry name" value="UCMA"/>
    <property type="match status" value="1"/>
</dbReference>
<evidence type="ECO:0000256" key="8">
    <source>
        <dbReference type="ARBA" id="ARBA00022729"/>
    </source>
</evidence>
<keyword evidence="8 11" id="KW-0732">Signal</keyword>
<dbReference type="KEGG" id="muo:115479006"/>
<comment type="function">
    <text evidence="1">May be involved in the negative control of osteogenic differentiation of osteochondrogenic precursor cells in peripheral zones of fetal cartilage and at the cartilage-bone interface.</text>
</comment>
<dbReference type="AlphaFoldDB" id="A0A6P7Z827"/>
<evidence type="ECO:0000256" key="5">
    <source>
        <dbReference type="ARBA" id="ARBA00022525"/>
    </source>
</evidence>
<dbReference type="PANTHER" id="PTHR28647:SF2">
    <property type="entry name" value="UNIQUE CARTILAGE MATRIX-ASSOCIATED PROTEIN"/>
    <property type="match status" value="1"/>
</dbReference>
<evidence type="ECO:0000313" key="13">
    <source>
        <dbReference type="RefSeq" id="XP_030071560.1"/>
    </source>
</evidence>
<dbReference type="RefSeq" id="XP_030072570.1">
    <property type="nucleotide sequence ID" value="XM_030216710.1"/>
</dbReference>
<dbReference type="OrthoDB" id="8907123at2759"/>
<keyword evidence="6" id="KW-0272">Extracellular matrix</keyword>
<reference evidence="13 14" key="1">
    <citation type="submission" date="2025-04" db="UniProtKB">
        <authorList>
            <consortium name="RefSeq"/>
        </authorList>
    </citation>
    <scope>IDENTIFICATION</scope>
</reference>
<dbReference type="CTD" id="221044"/>
<dbReference type="GeneID" id="115478400"/>
<feature type="chain" id="PRO_5044652602" description="Unique cartilage matrix-associated protein" evidence="11">
    <location>
        <begin position="27"/>
        <end position="137"/>
    </location>
</feature>
<dbReference type="GO" id="GO:0048706">
    <property type="term" value="P:embryonic skeletal system development"/>
    <property type="evidence" value="ECO:0007669"/>
    <property type="project" value="TreeGrafter"/>
</dbReference>
<evidence type="ECO:0000313" key="12">
    <source>
        <dbReference type="Proteomes" id="UP000515156"/>
    </source>
</evidence>
<gene>
    <name evidence="13" type="primary">UCMA</name>
    <name evidence="14" type="synonym">LOC115479006</name>
</gene>
<keyword evidence="5" id="KW-0964">Secreted</keyword>
<keyword evidence="12" id="KW-1185">Reference proteome</keyword>
<dbReference type="PANTHER" id="PTHR28647">
    <property type="entry name" value="UNIQUE CARTILAGE MATRIX-ASSOCIATED PROTEIN"/>
    <property type="match status" value="1"/>
</dbReference>
<evidence type="ECO:0000256" key="2">
    <source>
        <dbReference type="ARBA" id="ARBA00004498"/>
    </source>
</evidence>
<protein>
    <recommendedName>
        <fullName evidence="4">Unique cartilage matrix-associated protein</fullName>
    </recommendedName>
</protein>
<comment type="subcellular location">
    <subcellularLocation>
        <location evidence="2">Secreted</location>
        <location evidence="2">Extracellular space</location>
        <location evidence="2">Extracellular matrix</location>
    </subcellularLocation>
</comment>
<dbReference type="RefSeq" id="XP_030071560.1">
    <property type="nucleotide sequence ID" value="XM_030215700.1"/>
</dbReference>
<evidence type="ECO:0000256" key="1">
    <source>
        <dbReference type="ARBA" id="ARBA00002111"/>
    </source>
</evidence>
<evidence type="ECO:0000256" key="3">
    <source>
        <dbReference type="ARBA" id="ARBA00011000"/>
    </source>
</evidence>
<feature type="compositionally biased region" description="Basic and acidic residues" evidence="10">
    <location>
        <begin position="67"/>
        <end position="112"/>
    </location>
</feature>
<dbReference type="GO" id="GO:0031012">
    <property type="term" value="C:extracellular matrix"/>
    <property type="evidence" value="ECO:0007669"/>
    <property type="project" value="TreeGrafter"/>
</dbReference>
<evidence type="ECO:0000256" key="9">
    <source>
        <dbReference type="ARBA" id="ARBA00023054"/>
    </source>
</evidence>